<dbReference type="Gene3D" id="1.10.443.10">
    <property type="entry name" value="Intergrase catalytic core"/>
    <property type="match status" value="1"/>
</dbReference>
<name>A0A031JRQ3_9SPHN</name>
<gene>
    <name evidence="2" type="ORF">BV97_04017</name>
</gene>
<sequence>MGTVTPFIPKNSPLRLQRVKHDGTVNFFIVDPAIGIFPEAQAFIRELTKWRSSHNKTVRGIAYIIIDWCNYLRDNGLWWYQATDQNYIDWMKSQKFGKKRLGRKNRVVWRWYKYLYEHSEYKHQALSVFESISLPTDAAEFGKPRYSPPPEGGGERDPEKARKSKTFLSDETVDTLVNDIANLPQNFINERDGLIVAYEKECGLRAIGISDIRVSSFSAALSKVGIIPKYGNILKYATDKAGRAQVRRKVAELAEFGSHGVQINVVEKFSKSRDVLLNFDVIYQTLDFLWKYHDRWKKKGSSSYRSKVHLFISLKTGEGLLSSTVADIVKRRFNNSNLDGSGHDLRRYRITQDALDMVKANKKAGKLFDNVAIEVALADKHGHDDFVTMRPYVNMARIMDSIEEEVIDHYER</sequence>
<evidence type="ECO:0000313" key="2">
    <source>
        <dbReference type="EMBL" id="EZP79579.1"/>
    </source>
</evidence>
<dbReference type="Proteomes" id="UP000024329">
    <property type="component" value="Unassembled WGS sequence"/>
</dbReference>
<dbReference type="AlphaFoldDB" id="A0A031JRQ3"/>
<dbReference type="RefSeq" id="WP_126000333.1">
    <property type="nucleotide sequence ID" value="NZ_JFYZ01000024.1"/>
</dbReference>
<dbReference type="InterPro" id="IPR013762">
    <property type="entry name" value="Integrase-like_cat_sf"/>
</dbReference>
<proteinExistence type="predicted"/>
<accession>A0A031JRQ3</accession>
<evidence type="ECO:0000313" key="3">
    <source>
        <dbReference type="Proteomes" id="UP000024329"/>
    </source>
</evidence>
<evidence type="ECO:0008006" key="4">
    <source>
        <dbReference type="Google" id="ProtNLM"/>
    </source>
</evidence>
<dbReference type="GO" id="GO:0006310">
    <property type="term" value="P:DNA recombination"/>
    <property type="evidence" value="ECO:0007669"/>
    <property type="project" value="InterPro"/>
</dbReference>
<dbReference type="GO" id="GO:0003677">
    <property type="term" value="F:DNA binding"/>
    <property type="evidence" value="ECO:0007669"/>
    <property type="project" value="InterPro"/>
</dbReference>
<feature type="region of interest" description="Disordered" evidence="1">
    <location>
        <begin position="140"/>
        <end position="164"/>
    </location>
</feature>
<dbReference type="EMBL" id="JFYZ01000024">
    <property type="protein sequence ID" value="EZP79579.1"/>
    <property type="molecule type" value="Genomic_DNA"/>
</dbReference>
<dbReference type="GO" id="GO:0015074">
    <property type="term" value="P:DNA integration"/>
    <property type="evidence" value="ECO:0007669"/>
    <property type="project" value="InterPro"/>
</dbReference>
<comment type="caution">
    <text evidence="2">The sequence shown here is derived from an EMBL/GenBank/DDBJ whole genome shotgun (WGS) entry which is preliminary data.</text>
</comment>
<organism evidence="2 3">
    <name type="scientific">Novosphingobium resinovorum</name>
    <dbReference type="NCBI Taxonomy" id="158500"/>
    <lineage>
        <taxon>Bacteria</taxon>
        <taxon>Pseudomonadati</taxon>
        <taxon>Pseudomonadota</taxon>
        <taxon>Alphaproteobacteria</taxon>
        <taxon>Sphingomonadales</taxon>
        <taxon>Sphingomonadaceae</taxon>
        <taxon>Novosphingobium</taxon>
    </lineage>
</organism>
<dbReference type="PATRIC" id="fig|158500.4.peg.4087"/>
<protein>
    <recommendedName>
        <fullName evidence="4">Tyr recombinase domain-containing protein</fullName>
    </recommendedName>
</protein>
<evidence type="ECO:0000256" key="1">
    <source>
        <dbReference type="SAM" id="MobiDB-lite"/>
    </source>
</evidence>
<dbReference type="eggNOG" id="ENOG502ZU86">
    <property type="taxonomic scope" value="Bacteria"/>
</dbReference>
<reference evidence="2 3" key="1">
    <citation type="submission" date="2014-03" db="EMBL/GenBank/DDBJ databases">
        <title>Whole genome sequence of Novosphingobium resinovorum KF1.</title>
        <authorList>
            <person name="Gan H.M."/>
            <person name="Gan H.Y."/>
            <person name="Chew T.H."/>
            <person name="Savka M.A."/>
        </authorList>
    </citation>
    <scope>NUCLEOTIDE SEQUENCE [LARGE SCALE GENOMIC DNA]</scope>
    <source>
        <strain evidence="2 3">KF1</strain>
    </source>
</reference>